<keyword evidence="1" id="KW-0378">Hydrolase</keyword>
<dbReference type="Gene3D" id="3.60.21.10">
    <property type="match status" value="1"/>
</dbReference>
<feature type="domain" description="Calcineurin-like phosphoesterase" evidence="2">
    <location>
        <begin position="28"/>
        <end position="273"/>
    </location>
</feature>
<dbReference type="InterPro" id="IPR004843">
    <property type="entry name" value="Calcineurin-like_PHP"/>
</dbReference>
<protein>
    <submittedName>
        <fullName evidence="3">2',3'-cyclic-nucleotide 2'-phosphodiesterase (5'-nucleotidase family)</fullName>
    </submittedName>
</protein>
<evidence type="ECO:0000313" key="3">
    <source>
        <dbReference type="EMBL" id="MBP1853902.1"/>
    </source>
</evidence>
<dbReference type="PANTHER" id="PTHR11575:SF6">
    <property type="entry name" value="2',3'-CYCLIC-NUCLEOTIDE 2'-PHOSPHODIESTERASE_3'-NUCLEOTIDASE"/>
    <property type="match status" value="1"/>
</dbReference>
<dbReference type="RefSeq" id="WP_209455517.1">
    <property type="nucleotide sequence ID" value="NZ_BAAACS010000017.1"/>
</dbReference>
<evidence type="ECO:0000313" key="4">
    <source>
        <dbReference type="Proteomes" id="UP000767291"/>
    </source>
</evidence>
<keyword evidence="1" id="KW-0547">Nucleotide-binding</keyword>
<organism evidence="3 4">
    <name type="scientific">Metaclostridioides mangenotii</name>
    <dbReference type="NCBI Taxonomy" id="1540"/>
    <lineage>
        <taxon>Bacteria</taxon>
        <taxon>Bacillati</taxon>
        <taxon>Bacillota</taxon>
        <taxon>Clostridia</taxon>
        <taxon>Peptostreptococcales</taxon>
        <taxon>Peptostreptococcaceae</taxon>
        <taxon>Metaclostridioides</taxon>
    </lineage>
</organism>
<dbReference type="EMBL" id="JAGGJX010000001">
    <property type="protein sequence ID" value="MBP1853902.1"/>
    <property type="molecule type" value="Genomic_DNA"/>
</dbReference>
<comment type="similarity">
    <text evidence="1">Belongs to the 5'-nucleotidase family.</text>
</comment>
<evidence type="ECO:0000259" key="2">
    <source>
        <dbReference type="Pfam" id="PF00149"/>
    </source>
</evidence>
<reference evidence="3 4" key="1">
    <citation type="submission" date="2021-03" db="EMBL/GenBank/DDBJ databases">
        <title>Genomic Encyclopedia of Type Strains, Phase IV (KMG-IV): sequencing the most valuable type-strain genomes for metagenomic binning, comparative biology and taxonomic classification.</title>
        <authorList>
            <person name="Goeker M."/>
        </authorList>
    </citation>
    <scope>NUCLEOTIDE SEQUENCE [LARGE SCALE GENOMIC DNA]</scope>
    <source>
        <strain evidence="3 4">DSM 1289</strain>
    </source>
</reference>
<gene>
    <name evidence="3" type="ORF">J2Z43_000292</name>
</gene>
<keyword evidence="4" id="KW-1185">Reference proteome</keyword>
<dbReference type="Proteomes" id="UP000767291">
    <property type="component" value="Unassembled WGS sequence"/>
</dbReference>
<dbReference type="InterPro" id="IPR029052">
    <property type="entry name" value="Metallo-depent_PP-like"/>
</dbReference>
<dbReference type="PROSITE" id="PS51257">
    <property type="entry name" value="PROKAR_LIPOPROTEIN"/>
    <property type="match status" value="1"/>
</dbReference>
<comment type="caution">
    <text evidence="3">The sequence shown here is derived from an EMBL/GenBank/DDBJ whole genome shotgun (WGS) entry which is preliminary data.</text>
</comment>
<proteinExistence type="inferred from homology"/>
<dbReference type="SUPFAM" id="SSF56300">
    <property type="entry name" value="Metallo-dependent phosphatases"/>
    <property type="match status" value="1"/>
</dbReference>
<dbReference type="PANTHER" id="PTHR11575">
    <property type="entry name" value="5'-NUCLEOTIDASE-RELATED"/>
    <property type="match status" value="1"/>
</dbReference>
<accession>A0ABS4E7H6</accession>
<dbReference type="InterPro" id="IPR006179">
    <property type="entry name" value="5_nucleotidase/apyrase"/>
</dbReference>
<dbReference type="PRINTS" id="PR01607">
    <property type="entry name" value="APYRASEFAMLY"/>
</dbReference>
<dbReference type="Pfam" id="PF00149">
    <property type="entry name" value="Metallophos"/>
    <property type="match status" value="1"/>
</dbReference>
<evidence type="ECO:0000256" key="1">
    <source>
        <dbReference type="RuleBase" id="RU362119"/>
    </source>
</evidence>
<name>A0ABS4E7H6_9FIRM</name>
<sequence length="450" mass="51388">MRKILMTYFLLLTVFIITGCSYNKEEINILATSDLHGEIPYELSSYVKNEFKKDKNLTLVDAGDFFDAGSNCDMAKYFNKRRKSPDIYIEVPIAKDMKKVGYGTVVLGNHEFVSNNKFYLDNMISDFENKGVKVLSANTYKKDDESYTDPYIIKDIQTSNGIVKLGILGLTIKEVGESKDWVDDGTQYGKFVEAKSRELKDQPEYEGKLYMNDLVEDANKWVGKMKEDKADIIVAVVHSGEKPKKPKNPGNRIQDLAHEVEGIDAIVGGHTHKQITQHNYKNKSGENVIVTQPGKHGECISKINFQLKKKNNEWNIVKKTSDLTKFDLSDLHKEDENLGLLYQAVDEIDDKVKEASLTEITPFKWDKAFVFAPGTPREIIYNKVGYEWRDITETEGTDMTLVFIKDNKPVCYIYEYINELGIDINLNKSEYNDNVATIFSGKNDKFSIEK</sequence>